<keyword evidence="2" id="KW-0012">Acyltransferase</keyword>
<accession>A0A506UN73</accession>
<organism evidence="4 5">
    <name type="scientific">Oecophyllibacter saccharovorans</name>
    <dbReference type="NCBI Taxonomy" id="2558360"/>
    <lineage>
        <taxon>Bacteria</taxon>
        <taxon>Pseudomonadati</taxon>
        <taxon>Pseudomonadota</taxon>
        <taxon>Alphaproteobacteria</taxon>
        <taxon>Acetobacterales</taxon>
        <taxon>Acetobacteraceae</taxon>
        <taxon>Oecophyllibacter</taxon>
    </lineage>
</organism>
<name>A0A506UN73_9PROT</name>
<feature type="domain" description="N-acetyltransferase" evidence="3">
    <location>
        <begin position="1"/>
        <end position="170"/>
    </location>
</feature>
<keyword evidence="1 4" id="KW-0808">Transferase</keyword>
<protein>
    <submittedName>
        <fullName evidence="4">N-acetyltransferase family protein</fullName>
    </submittedName>
</protein>
<dbReference type="PROSITE" id="PS51186">
    <property type="entry name" value="GNAT"/>
    <property type="match status" value="1"/>
</dbReference>
<sequence>MSLRPARPEDLPAILAIYNSAIRDTTAVYTEVPTTLTERAAWLKAKEAAGWPVIVATLRNTGSEHDRRVAGFGTYGPFRAWPGYRFSVEHSLYVSQAHRGHGVGSLLLQTLTDHATREKRHVMIAGIDAANSASIRLHEKHGFLKAGLMEQVGCKFGRWLDLQWMQKRLNTSLSPAEPAPAGLTESP</sequence>
<dbReference type="EMBL" id="SORZ01000002">
    <property type="protein sequence ID" value="TPW34573.1"/>
    <property type="molecule type" value="Genomic_DNA"/>
</dbReference>
<dbReference type="GO" id="GO:0016747">
    <property type="term" value="F:acyltransferase activity, transferring groups other than amino-acyl groups"/>
    <property type="evidence" value="ECO:0007669"/>
    <property type="project" value="InterPro"/>
</dbReference>
<dbReference type="CDD" id="cd04301">
    <property type="entry name" value="NAT_SF"/>
    <property type="match status" value="1"/>
</dbReference>
<dbReference type="InterPro" id="IPR016181">
    <property type="entry name" value="Acyl_CoA_acyltransferase"/>
</dbReference>
<keyword evidence="5" id="KW-1185">Reference proteome</keyword>
<comment type="caution">
    <text evidence="4">The sequence shown here is derived from an EMBL/GenBank/DDBJ whole genome shotgun (WGS) entry which is preliminary data.</text>
</comment>
<dbReference type="AlphaFoldDB" id="A0A506UN73"/>
<evidence type="ECO:0000256" key="2">
    <source>
        <dbReference type="ARBA" id="ARBA00023315"/>
    </source>
</evidence>
<evidence type="ECO:0000313" key="5">
    <source>
        <dbReference type="Proteomes" id="UP000315037"/>
    </source>
</evidence>
<dbReference type="Proteomes" id="UP000315037">
    <property type="component" value="Unassembled WGS sequence"/>
</dbReference>
<gene>
    <name evidence="4" type="ORF">E3202_06945</name>
</gene>
<dbReference type="SUPFAM" id="SSF55729">
    <property type="entry name" value="Acyl-CoA N-acyltransferases (Nat)"/>
    <property type="match status" value="1"/>
</dbReference>
<dbReference type="InterPro" id="IPR000182">
    <property type="entry name" value="GNAT_dom"/>
</dbReference>
<evidence type="ECO:0000259" key="3">
    <source>
        <dbReference type="PROSITE" id="PS51186"/>
    </source>
</evidence>
<dbReference type="PANTHER" id="PTHR43072:SF23">
    <property type="entry name" value="UPF0039 PROTEIN C11D3.02C"/>
    <property type="match status" value="1"/>
</dbReference>
<proteinExistence type="predicted"/>
<dbReference type="Pfam" id="PF00583">
    <property type="entry name" value="Acetyltransf_1"/>
    <property type="match status" value="1"/>
</dbReference>
<reference evidence="4 5" key="1">
    <citation type="submission" date="2019-03" db="EMBL/GenBank/DDBJ databases">
        <title>The complete genome sequence of Neokomagataea sp. Jb2 NBRC113641.</title>
        <authorList>
            <person name="Chua K.-O."/>
            <person name="Chan K.-G."/>
            <person name="See-Too W.-S."/>
        </authorList>
    </citation>
    <scope>NUCLEOTIDE SEQUENCE [LARGE SCALE GENOMIC DNA]</scope>
    <source>
        <strain evidence="4 5">Jb2</strain>
    </source>
</reference>
<dbReference type="Gene3D" id="3.40.630.30">
    <property type="match status" value="1"/>
</dbReference>
<evidence type="ECO:0000256" key="1">
    <source>
        <dbReference type="ARBA" id="ARBA00022679"/>
    </source>
</evidence>
<evidence type="ECO:0000313" key="4">
    <source>
        <dbReference type="EMBL" id="TPW34573.1"/>
    </source>
</evidence>
<dbReference type="PANTHER" id="PTHR43072">
    <property type="entry name" value="N-ACETYLTRANSFERASE"/>
    <property type="match status" value="1"/>
</dbReference>